<sequence>MKHISELDPNNNTDLLKIVMLCKGLNSERIQKFTKKELQDWLFPIAMENPVLAKHMITYYDTIIPVP</sequence>
<reference evidence="1" key="1">
    <citation type="journal article" date="2015" name="Nature">
        <title>Complex archaea that bridge the gap between prokaryotes and eukaryotes.</title>
        <authorList>
            <person name="Spang A."/>
            <person name="Saw J.H."/>
            <person name="Jorgensen S.L."/>
            <person name="Zaremba-Niedzwiedzka K."/>
            <person name="Martijn J."/>
            <person name="Lind A.E."/>
            <person name="van Eijk R."/>
            <person name="Schleper C."/>
            <person name="Guy L."/>
            <person name="Ettema T.J."/>
        </authorList>
    </citation>
    <scope>NUCLEOTIDE SEQUENCE</scope>
</reference>
<evidence type="ECO:0000313" key="1">
    <source>
        <dbReference type="EMBL" id="KKM19824.1"/>
    </source>
</evidence>
<name>A0A0F9IJ47_9ZZZZ</name>
<accession>A0A0F9IJ47</accession>
<dbReference type="AlphaFoldDB" id="A0A0F9IJ47"/>
<comment type="caution">
    <text evidence="1">The sequence shown here is derived from an EMBL/GenBank/DDBJ whole genome shotgun (WGS) entry which is preliminary data.</text>
</comment>
<proteinExistence type="predicted"/>
<protein>
    <submittedName>
        <fullName evidence="1">Uncharacterized protein</fullName>
    </submittedName>
</protein>
<dbReference type="EMBL" id="LAZR01013900">
    <property type="protein sequence ID" value="KKM19824.1"/>
    <property type="molecule type" value="Genomic_DNA"/>
</dbReference>
<organism evidence="1">
    <name type="scientific">marine sediment metagenome</name>
    <dbReference type="NCBI Taxonomy" id="412755"/>
    <lineage>
        <taxon>unclassified sequences</taxon>
        <taxon>metagenomes</taxon>
        <taxon>ecological metagenomes</taxon>
    </lineage>
</organism>
<gene>
    <name evidence="1" type="ORF">LCGC14_1651670</name>
</gene>